<comment type="function">
    <text evidence="11">Catalyzes the reduction of the glycolytic intermediate dihydroxyacetone phosphate (DHAP) to sn-glycerol 3-phosphate (G3P), the key precursor for phospholipid synthesis.</text>
</comment>
<evidence type="ECO:0000313" key="17">
    <source>
        <dbReference type="EMBL" id="AFZ13596.1"/>
    </source>
</evidence>
<dbReference type="NCBIfam" id="NF000940">
    <property type="entry name" value="PRK00094.1-2"/>
    <property type="match status" value="1"/>
</dbReference>
<dbReference type="EC" id="1.1.1.94" evidence="11"/>
<dbReference type="UniPathway" id="UPA00940"/>
<evidence type="ECO:0000256" key="4">
    <source>
        <dbReference type="ARBA" id="ARBA00022741"/>
    </source>
</evidence>
<comment type="catalytic activity">
    <reaction evidence="11">
        <text>sn-glycerol 3-phosphate + NAD(+) = dihydroxyacetone phosphate + NADH + H(+)</text>
        <dbReference type="Rhea" id="RHEA:11092"/>
        <dbReference type="ChEBI" id="CHEBI:15378"/>
        <dbReference type="ChEBI" id="CHEBI:57540"/>
        <dbReference type="ChEBI" id="CHEBI:57597"/>
        <dbReference type="ChEBI" id="CHEBI:57642"/>
        <dbReference type="ChEBI" id="CHEBI:57945"/>
        <dbReference type="EC" id="1.1.1.94"/>
    </reaction>
</comment>
<dbReference type="InterPro" id="IPR010916">
    <property type="entry name" value="TonB_box_CS"/>
</dbReference>
<dbReference type="Gene3D" id="1.10.1040.10">
    <property type="entry name" value="N-(1-d-carboxylethyl)-l-norvaline Dehydrogenase, domain 2"/>
    <property type="match status" value="1"/>
</dbReference>
<feature type="binding site" evidence="11">
    <location>
        <position position="238"/>
    </location>
    <ligand>
        <name>sn-glycerol 3-phosphate</name>
        <dbReference type="ChEBI" id="CHEBI:57597"/>
    </ligand>
</feature>
<reference evidence="17 18" key="1">
    <citation type="submission" date="2012-06" db="EMBL/GenBank/DDBJ databases">
        <title>Finished chromosome of genome of Crinalium epipsammum PCC 9333.</title>
        <authorList>
            <consortium name="US DOE Joint Genome Institute"/>
            <person name="Gugger M."/>
            <person name="Coursin T."/>
            <person name="Rippka R."/>
            <person name="Tandeau De Marsac N."/>
            <person name="Huntemann M."/>
            <person name="Wei C.-L."/>
            <person name="Han J."/>
            <person name="Detter J.C."/>
            <person name="Han C."/>
            <person name="Tapia R."/>
            <person name="Davenport K."/>
            <person name="Daligault H."/>
            <person name="Erkkila T."/>
            <person name="Gu W."/>
            <person name="Munk A.C.C."/>
            <person name="Teshima H."/>
            <person name="Xu Y."/>
            <person name="Chain P."/>
            <person name="Chen A."/>
            <person name="Krypides N."/>
            <person name="Mavromatis K."/>
            <person name="Markowitz V."/>
            <person name="Szeto E."/>
            <person name="Ivanova N."/>
            <person name="Mikhailova N."/>
            <person name="Ovchinnikova G."/>
            <person name="Pagani I."/>
            <person name="Pati A."/>
            <person name="Goodwin L."/>
            <person name="Peters L."/>
            <person name="Pitluck S."/>
            <person name="Woyke T."/>
            <person name="Kerfeld C."/>
        </authorList>
    </citation>
    <scope>NUCLEOTIDE SEQUENCE [LARGE SCALE GENOMIC DNA]</scope>
    <source>
        <strain evidence="17 18">PCC 9333</strain>
    </source>
</reference>
<dbReference type="GO" id="GO:0141153">
    <property type="term" value="F:glycerol-3-phosphate dehydrogenase (NADP+) activity"/>
    <property type="evidence" value="ECO:0007669"/>
    <property type="project" value="RHEA"/>
</dbReference>
<feature type="binding site" evidence="11">
    <location>
        <position position="250"/>
    </location>
    <ligand>
        <name>sn-glycerol 3-phosphate</name>
        <dbReference type="ChEBI" id="CHEBI:57597"/>
    </ligand>
</feature>
<keyword evidence="10 11" id="KW-1208">Phospholipid metabolism</keyword>
<dbReference type="GO" id="GO:0046168">
    <property type="term" value="P:glycerol-3-phosphate catabolic process"/>
    <property type="evidence" value="ECO:0007669"/>
    <property type="project" value="InterPro"/>
</dbReference>
<dbReference type="FunFam" id="1.10.1040.10:FF:000001">
    <property type="entry name" value="Glycerol-3-phosphate dehydrogenase [NAD(P)+]"/>
    <property type="match status" value="1"/>
</dbReference>
<dbReference type="GO" id="GO:0046167">
    <property type="term" value="P:glycerol-3-phosphate biosynthetic process"/>
    <property type="evidence" value="ECO:0007669"/>
    <property type="project" value="UniProtKB-UniRule"/>
</dbReference>
<comment type="similarity">
    <text evidence="1 11">Belongs to the NAD-dependent glycerol-3-phosphate dehydrogenase family.</text>
</comment>
<dbReference type="OrthoDB" id="9812273at2"/>
<dbReference type="PIRSF" id="PIRSF000114">
    <property type="entry name" value="Glycerol-3-P_dh"/>
    <property type="match status" value="1"/>
</dbReference>
<dbReference type="PATRIC" id="fig|1173022.3.peg.2978"/>
<evidence type="ECO:0000256" key="13">
    <source>
        <dbReference type="PIRSR" id="PIRSR000114-2"/>
    </source>
</evidence>
<evidence type="ECO:0000256" key="8">
    <source>
        <dbReference type="ARBA" id="ARBA00023098"/>
    </source>
</evidence>
<dbReference type="InterPro" id="IPR006109">
    <property type="entry name" value="G3P_DH_NAD-dep_C"/>
</dbReference>
<keyword evidence="6 11" id="KW-0560">Oxidoreductase</keyword>
<dbReference type="EMBL" id="CP003620">
    <property type="protein sequence ID" value="AFZ13596.1"/>
    <property type="molecule type" value="Genomic_DNA"/>
</dbReference>
<dbReference type="PROSITE" id="PS00430">
    <property type="entry name" value="TONB_DEPENDENT_REC_1"/>
    <property type="match status" value="1"/>
</dbReference>
<dbReference type="GO" id="GO:0008654">
    <property type="term" value="P:phospholipid biosynthetic process"/>
    <property type="evidence" value="ECO:0007669"/>
    <property type="project" value="UniProtKB-KW"/>
</dbReference>
<evidence type="ECO:0000256" key="10">
    <source>
        <dbReference type="ARBA" id="ARBA00023264"/>
    </source>
</evidence>
<keyword evidence="3 11" id="KW-0444">Lipid biosynthesis</keyword>
<feature type="binding site" evidence="11">
    <location>
        <position position="275"/>
    </location>
    <ligand>
        <name>NADPH</name>
        <dbReference type="ChEBI" id="CHEBI:57783"/>
    </ligand>
</feature>
<dbReference type="GO" id="GO:0005975">
    <property type="term" value="P:carbohydrate metabolic process"/>
    <property type="evidence" value="ECO:0007669"/>
    <property type="project" value="InterPro"/>
</dbReference>
<comment type="catalytic activity">
    <reaction evidence="11">
        <text>sn-glycerol 3-phosphate + NADP(+) = dihydroxyacetone phosphate + NADPH + H(+)</text>
        <dbReference type="Rhea" id="RHEA:11096"/>
        <dbReference type="ChEBI" id="CHEBI:15378"/>
        <dbReference type="ChEBI" id="CHEBI:57597"/>
        <dbReference type="ChEBI" id="CHEBI:57642"/>
        <dbReference type="ChEBI" id="CHEBI:57783"/>
        <dbReference type="ChEBI" id="CHEBI:58349"/>
        <dbReference type="EC" id="1.1.1.94"/>
    </reaction>
</comment>
<evidence type="ECO:0000256" key="3">
    <source>
        <dbReference type="ARBA" id="ARBA00022516"/>
    </source>
</evidence>
<feature type="active site" description="Proton acceptor" evidence="11 12">
    <location>
        <position position="185"/>
    </location>
</feature>
<dbReference type="InterPro" id="IPR008927">
    <property type="entry name" value="6-PGluconate_DH-like_C_sf"/>
</dbReference>
<evidence type="ECO:0000256" key="5">
    <source>
        <dbReference type="ARBA" id="ARBA00022857"/>
    </source>
</evidence>
<keyword evidence="18" id="KW-1185">Reference proteome</keyword>
<evidence type="ECO:0000256" key="12">
    <source>
        <dbReference type="PIRSR" id="PIRSR000114-1"/>
    </source>
</evidence>
<evidence type="ECO:0000259" key="16">
    <source>
        <dbReference type="Pfam" id="PF07479"/>
    </source>
</evidence>
<keyword evidence="8 11" id="KW-0443">Lipid metabolism</keyword>
<evidence type="ECO:0000256" key="2">
    <source>
        <dbReference type="ARBA" id="ARBA00022490"/>
    </source>
</evidence>
<feature type="binding site" evidence="11">
    <location>
        <position position="185"/>
    </location>
    <ligand>
        <name>sn-glycerol 3-phosphate</name>
        <dbReference type="ChEBI" id="CHEBI:57597"/>
    </ligand>
</feature>
<evidence type="ECO:0000256" key="14">
    <source>
        <dbReference type="PIRSR" id="PIRSR000114-3"/>
    </source>
</evidence>
<dbReference type="InterPro" id="IPR011128">
    <property type="entry name" value="G3P_DH_NAD-dep_N"/>
</dbReference>
<feature type="binding site" evidence="11">
    <location>
        <position position="130"/>
    </location>
    <ligand>
        <name>sn-glycerol 3-phosphate</name>
        <dbReference type="ChEBI" id="CHEBI:57597"/>
    </ligand>
</feature>
<dbReference type="SUPFAM" id="SSF48179">
    <property type="entry name" value="6-phosphogluconate dehydrogenase C-terminal domain-like"/>
    <property type="match status" value="1"/>
</dbReference>
<dbReference type="AlphaFoldDB" id="K9W065"/>
<dbReference type="InterPro" id="IPR036291">
    <property type="entry name" value="NAD(P)-bd_dom_sf"/>
</dbReference>
<organism evidence="17 18">
    <name type="scientific">Crinalium epipsammum PCC 9333</name>
    <dbReference type="NCBI Taxonomy" id="1173022"/>
    <lineage>
        <taxon>Bacteria</taxon>
        <taxon>Bacillati</taxon>
        <taxon>Cyanobacteriota</taxon>
        <taxon>Cyanophyceae</taxon>
        <taxon>Gomontiellales</taxon>
        <taxon>Gomontiellaceae</taxon>
        <taxon>Crinalium</taxon>
    </lineage>
</organism>
<dbReference type="InterPro" id="IPR013328">
    <property type="entry name" value="6PGD_dom2"/>
</dbReference>
<keyword evidence="4 11" id="KW-0547">Nucleotide-binding</keyword>
<keyword evidence="9 11" id="KW-0594">Phospholipid biosynthesis</keyword>
<dbReference type="SUPFAM" id="SSF51735">
    <property type="entry name" value="NAD(P)-binding Rossmann-fold domains"/>
    <property type="match status" value="1"/>
</dbReference>
<feature type="binding site" evidence="13">
    <location>
        <position position="102"/>
    </location>
    <ligand>
        <name>substrate</name>
    </ligand>
</feature>
<sequence length="326" mass="34957">MSEQVNFNLEFPAIAQIPTLQKKQLSIAVIGAGAWGSALAFLAAKNGHNVRLWSRSSPEKLEDIIANTDLLISAVSMSGVRSIVTQAQQAISPNTIIVTATKGLDKETTCTPSQIWSAAFPKNPIVILSGPNLSEEIQQGLPAATVVANKDHNVAKTVQSVFNSQQFRVYTNPDPLGVELGGTLKNIMAIAAGTCDGLQLGTNAKAALLTRGLSEIIRVGTNWGAKTETFYGLSGLGDLLATCNSHLSRNYQVGYNLAQGKTLSEILTQLKGTAEGINTTKVLIQRSHQLQISVPISYQVYRLLQSEITPQEAVEALMLRDTAPEY</sequence>
<dbReference type="GO" id="GO:0051287">
    <property type="term" value="F:NAD binding"/>
    <property type="evidence" value="ECO:0007669"/>
    <property type="project" value="InterPro"/>
</dbReference>
<dbReference type="GO" id="GO:0005829">
    <property type="term" value="C:cytosol"/>
    <property type="evidence" value="ECO:0007669"/>
    <property type="project" value="TreeGrafter"/>
</dbReference>
<gene>
    <name evidence="11" type="primary">gpsA</name>
    <name evidence="17" type="ORF">Cri9333_2745</name>
</gene>
<name>K9W065_9CYAN</name>
<protein>
    <recommendedName>
        <fullName evidence="11">Glycerol-3-phosphate dehydrogenase [NAD(P)+]</fullName>
        <ecNumber evidence="11">1.1.1.94</ecNumber>
    </recommendedName>
    <alternativeName>
        <fullName evidence="11">NAD(P)(+)-dependent glycerol-3-phosphate dehydrogenase</fullName>
    </alternativeName>
    <alternativeName>
        <fullName evidence="11">NAD(P)H-dependent dihydroxyacetone-phosphate reductase</fullName>
    </alternativeName>
</protein>
<feature type="domain" description="Glycerol-3-phosphate dehydrogenase NAD-dependent C-terminal" evidence="16">
    <location>
        <begin position="174"/>
        <end position="315"/>
    </location>
</feature>
<dbReference type="KEGG" id="cep:Cri9333_2745"/>
<comment type="pathway">
    <text evidence="11">Membrane lipid metabolism; glycerophospholipid metabolism.</text>
</comment>
<dbReference type="HAMAP" id="MF_00394">
    <property type="entry name" value="NAD_Glyc3P_dehydrog"/>
    <property type="match status" value="1"/>
</dbReference>
<evidence type="ECO:0000256" key="6">
    <source>
        <dbReference type="ARBA" id="ARBA00023002"/>
    </source>
</evidence>
<proteinExistence type="inferred from homology"/>
<evidence type="ECO:0000313" key="18">
    <source>
        <dbReference type="Proteomes" id="UP000010472"/>
    </source>
</evidence>
<accession>K9W065</accession>
<dbReference type="GO" id="GO:0006650">
    <property type="term" value="P:glycerophospholipid metabolic process"/>
    <property type="evidence" value="ECO:0007669"/>
    <property type="project" value="UniProtKB-UniRule"/>
</dbReference>
<dbReference type="NCBIfam" id="NF011212">
    <property type="entry name" value="PRK14619.1"/>
    <property type="match status" value="1"/>
</dbReference>
<dbReference type="Pfam" id="PF07479">
    <property type="entry name" value="NAD_Gly3P_dh_C"/>
    <property type="match status" value="1"/>
</dbReference>
<dbReference type="Pfam" id="PF01210">
    <property type="entry name" value="NAD_Gly3P_dh_N"/>
    <property type="match status" value="1"/>
</dbReference>
<dbReference type="RefSeq" id="WP_015203708.1">
    <property type="nucleotide sequence ID" value="NC_019753.1"/>
</dbReference>
<keyword evidence="5 11" id="KW-0521">NADP</keyword>
<feature type="binding site" evidence="11">
    <location>
        <position position="248"/>
    </location>
    <ligand>
        <name>sn-glycerol 3-phosphate</name>
        <dbReference type="ChEBI" id="CHEBI:57597"/>
    </ligand>
</feature>
<dbReference type="HOGENOM" id="CLU_033449_0_2_3"/>
<dbReference type="Gene3D" id="3.40.50.720">
    <property type="entry name" value="NAD(P)-binding Rossmann-like Domain"/>
    <property type="match status" value="2"/>
</dbReference>
<keyword evidence="7 11" id="KW-0520">NAD</keyword>
<feature type="binding site" evidence="11">
    <location>
        <position position="102"/>
    </location>
    <ligand>
        <name>NADPH</name>
        <dbReference type="ChEBI" id="CHEBI:57783"/>
    </ligand>
</feature>
<dbReference type="NCBIfam" id="NF000942">
    <property type="entry name" value="PRK00094.1-4"/>
    <property type="match status" value="1"/>
</dbReference>
<evidence type="ECO:0000256" key="11">
    <source>
        <dbReference type="HAMAP-Rule" id="MF_00394"/>
    </source>
</evidence>
<feature type="binding site" evidence="14">
    <location>
        <position position="249"/>
    </location>
    <ligand>
        <name>NAD(+)</name>
        <dbReference type="ChEBI" id="CHEBI:57540"/>
    </ligand>
</feature>
<evidence type="ECO:0000256" key="7">
    <source>
        <dbReference type="ARBA" id="ARBA00023027"/>
    </source>
</evidence>
<evidence type="ECO:0000256" key="1">
    <source>
        <dbReference type="ARBA" id="ARBA00011009"/>
    </source>
</evidence>
<feature type="binding site" evidence="11">
    <location>
        <position position="249"/>
    </location>
    <ligand>
        <name>NADPH</name>
        <dbReference type="ChEBI" id="CHEBI:57783"/>
    </ligand>
</feature>
<feature type="binding site" evidence="11">
    <location>
        <position position="102"/>
    </location>
    <ligand>
        <name>sn-glycerol 3-phosphate</name>
        <dbReference type="ChEBI" id="CHEBI:57597"/>
    </ligand>
</feature>
<evidence type="ECO:0000256" key="9">
    <source>
        <dbReference type="ARBA" id="ARBA00023209"/>
    </source>
</evidence>
<dbReference type="eggNOG" id="COG0240">
    <property type="taxonomic scope" value="Bacteria"/>
</dbReference>
<comment type="caution">
    <text evidence="11">Lacks conserved residue(s) required for the propagation of feature annotation.</text>
</comment>
<feature type="binding site" evidence="11">
    <location>
        <position position="55"/>
    </location>
    <ligand>
        <name>NADPH</name>
        <dbReference type="ChEBI" id="CHEBI:57783"/>
    </ligand>
</feature>
<feature type="binding site" evidence="13">
    <location>
        <begin position="249"/>
        <end position="250"/>
    </location>
    <ligand>
        <name>substrate</name>
    </ligand>
</feature>
<dbReference type="PANTHER" id="PTHR11728:SF1">
    <property type="entry name" value="GLYCEROL-3-PHOSPHATE DEHYDROGENASE [NAD(+)] 2, CHLOROPLASTIC"/>
    <property type="match status" value="1"/>
</dbReference>
<keyword evidence="2 11" id="KW-0963">Cytoplasm</keyword>
<comment type="subcellular location">
    <subcellularLocation>
        <location evidence="11">Cytoplasm</location>
    </subcellularLocation>
</comment>
<dbReference type="InterPro" id="IPR006168">
    <property type="entry name" value="G3P_DH_NAD-dep"/>
</dbReference>
<dbReference type="STRING" id="1173022.Cri9333_2745"/>
<dbReference type="GO" id="GO:0141152">
    <property type="term" value="F:glycerol-3-phosphate dehydrogenase (NAD+) activity"/>
    <property type="evidence" value="ECO:0007669"/>
    <property type="project" value="RHEA"/>
</dbReference>
<feature type="binding site" evidence="11">
    <location>
        <position position="249"/>
    </location>
    <ligand>
        <name>sn-glycerol 3-phosphate</name>
        <dbReference type="ChEBI" id="CHEBI:57597"/>
    </ligand>
</feature>
<evidence type="ECO:0000259" key="15">
    <source>
        <dbReference type="Pfam" id="PF01210"/>
    </source>
</evidence>
<feature type="binding site" evidence="11">
    <location>
        <position position="35"/>
    </location>
    <ligand>
        <name>NADPH</name>
        <dbReference type="ChEBI" id="CHEBI:57783"/>
    </ligand>
</feature>
<feature type="domain" description="Glycerol-3-phosphate dehydrogenase NAD-dependent N-terminal" evidence="15">
    <location>
        <begin position="61"/>
        <end position="154"/>
    </location>
</feature>
<feature type="binding site" evidence="14">
    <location>
        <begin position="31"/>
        <end position="36"/>
    </location>
    <ligand>
        <name>NAD(+)</name>
        <dbReference type="ChEBI" id="CHEBI:57540"/>
    </ligand>
</feature>
<dbReference type="FunFam" id="3.40.50.720:FF:001174">
    <property type="entry name" value="Glycerol-3-phosphate dehydrogenase [NAD(P)+]"/>
    <property type="match status" value="1"/>
</dbReference>
<dbReference type="PANTHER" id="PTHR11728">
    <property type="entry name" value="GLYCEROL-3-PHOSPHATE DEHYDROGENASE"/>
    <property type="match status" value="1"/>
</dbReference>
<feature type="binding site" evidence="11">
    <location>
        <position position="134"/>
    </location>
    <ligand>
        <name>NADPH</name>
        <dbReference type="ChEBI" id="CHEBI:57783"/>
    </ligand>
</feature>
<dbReference type="Proteomes" id="UP000010472">
    <property type="component" value="Chromosome"/>
</dbReference>